<organism evidence="1 2">
    <name type="scientific">Paramecium sonneborni</name>
    <dbReference type="NCBI Taxonomy" id="65129"/>
    <lineage>
        <taxon>Eukaryota</taxon>
        <taxon>Sar</taxon>
        <taxon>Alveolata</taxon>
        <taxon>Ciliophora</taxon>
        <taxon>Intramacronucleata</taxon>
        <taxon>Oligohymenophorea</taxon>
        <taxon>Peniculida</taxon>
        <taxon>Parameciidae</taxon>
        <taxon>Paramecium</taxon>
    </lineage>
</organism>
<sequence length="74" mass="8021">MPATPSVGTQHLMMSSFASISDSHQESTSKKTPLTGIVNSWTDKIKLTCQRIQIVHVESADPVTLITIGSDPRL</sequence>
<dbReference type="Proteomes" id="UP000692954">
    <property type="component" value="Unassembled WGS sequence"/>
</dbReference>
<keyword evidence="2" id="KW-1185">Reference proteome</keyword>
<evidence type="ECO:0000313" key="1">
    <source>
        <dbReference type="EMBL" id="CAD8118288.1"/>
    </source>
</evidence>
<accession>A0A8S1QR90</accession>
<comment type="caution">
    <text evidence="1">The sequence shown here is derived from an EMBL/GenBank/DDBJ whole genome shotgun (WGS) entry which is preliminary data.</text>
</comment>
<evidence type="ECO:0000313" key="2">
    <source>
        <dbReference type="Proteomes" id="UP000692954"/>
    </source>
</evidence>
<reference evidence="1" key="1">
    <citation type="submission" date="2021-01" db="EMBL/GenBank/DDBJ databases">
        <authorList>
            <consortium name="Genoscope - CEA"/>
            <person name="William W."/>
        </authorList>
    </citation>
    <scope>NUCLEOTIDE SEQUENCE</scope>
</reference>
<name>A0A8S1QR90_9CILI</name>
<dbReference type="EMBL" id="CAJJDN010000116">
    <property type="protein sequence ID" value="CAD8118288.1"/>
    <property type="molecule type" value="Genomic_DNA"/>
</dbReference>
<proteinExistence type="predicted"/>
<dbReference type="AlphaFoldDB" id="A0A8S1QR90"/>
<gene>
    <name evidence="1" type="ORF">PSON_ATCC_30995.1.T1160173</name>
</gene>
<protein>
    <submittedName>
        <fullName evidence="1">Uncharacterized protein</fullName>
    </submittedName>
</protein>